<dbReference type="AlphaFoldDB" id="A0A521E287"/>
<dbReference type="Proteomes" id="UP000319040">
    <property type="component" value="Unassembled WGS sequence"/>
</dbReference>
<evidence type="ECO:0000256" key="1">
    <source>
        <dbReference type="SAM" id="Coils"/>
    </source>
</evidence>
<dbReference type="OrthoDB" id="9785474at2"/>
<dbReference type="EMBL" id="FXTB01000007">
    <property type="protein sequence ID" value="SMO77230.1"/>
    <property type="molecule type" value="Genomic_DNA"/>
</dbReference>
<gene>
    <name evidence="3" type="ORF">SAMN06265379_10779</name>
</gene>
<dbReference type="PANTHER" id="PTHR39966">
    <property type="entry name" value="BLL2471 PROTEIN-RELATED"/>
    <property type="match status" value="1"/>
</dbReference>
<reference evidence="3 4" key="1">
    <citation type="submission" date="2017-05" db="EMBL/GenBank/DDBJ databases">
        <authorList>
            <person name="Varghese N."/>
            <person name="Submissions S."/>
        </authorList>
    </citation>
    <scope>NUCLEOTIDE SEQUENCE [LARGE SCALE GENOMIC DNA]</scope>
    <source>
        <strain evidence="3 4">DSM 27040</strain>
    </source>
</reference>
<keyword evidence="1" id="KW-0175">Coiled coil</keyword>
<dbReference type="RefSeq" id="WP_142533965.1">
    <property type="nucleotide sequence ID" value="NZ_FXTB01000007.1"/>
</dbReference>
<evidence type="ECO:0000313" key="3">
    <source>
        <dbReference type="EMBL" id="SMO77230.1"/>
    </source>
</evidence>
<feature type="domain" description="Hemerythrin-like" evidence="2">
    <location>
        <begin position="4"/>
        <end position="134"/>
    </location>
</feature>
<dbReference type="PANTHER" id="PTHR39966:SF1">
    <property type="entry name" value="HEMERYTHRIN-LIKE DOMAIN-CONTAINING PROTEIN"/>
    <property type="match status" value="1"/>
</dbReference>
<proteinExistence type="predicted"/>
<organism evidence="3 4">
    <name type="scientific">Saccharicrinis carchari</name>
    <dbReference type="NCBI Taxonomy" id="1168039"/>
    <lineage>
        <taxon>Bacteria</taxon>
        <taxon>Pseudomonadati</taxon>
        <taxon>Bacteroidota</taxon>
        <taxon>Bacteroidia</taxon>
        <taxon>Marinilabiliales</taxon>
        <taxon>Marinilabiliaceae</taxon>
        <taxon>Saccharicrinis</taxon>
    </lineage>
</organism>
<sequence>MNNITQILSDEHQYILKVISAALNECELIENGKEVDTVFFEKTIDFIKNYADKFHHAKEEDILFKAMLENVDGLHCNPIPVMLHEHQEGREYLQGMEAGLANKNNTSLIENTRAYGYLLQQHIYKEDNVLYPMAEQALSEEQKEQVNRLYEKADNAFNNLRNVESLKFV</sequence>
<evidence type="ECO:0000259" key="2">
    <source>
        <dbReference type="Pfam" id="PF01814"/>
    </source>
</evidence>
<feature type="coiled-coil region" evidence="1">
    <location>
        <begin position="139"/>
        <end position="166"/>
    </location>
</feature>
<accession>A0A521E287</accession>
<protein>
    <submittedName>
        <fullName evidence="3">Hemerythrin-like domain-containing protein</fullName>
    </submittedName>
</protein>
<dbReference type="InterPro" id="IPR012312">
    <property type="entry name" value="Hemerythrin-like"/>
</dbReference>
<dbReference type="Gene3D" id="1.20.120.520">
    <property type="entry name" value="nmb1532 protein domain like"/>
    <property type="match status" value="1"/>
</dbReference>
<dbReference type="GO" id="GO:0005886">
    <property type="term" value="C:plasma membrane"/>
    <property type="evidence" value="ECO:0007669"/>
    <property type="project" value="TreeGrafter"/>
</dbReference>
<evidence type="ECO:0000313" key="4">
    <source>
        <dbReference type="Proteomes" id="UP000319040"/>
    </source>
</evidence>
<name>A0A521E287_SACCC</name>
<dbReference type="Pfam" id="PF01814">
    <property type="entry name" value="Hemerythrin"/>
    <property type="match status" value="1"/>
</dbReference>
<keyword evidence="4" id="KW-1185">Reference proteome</keyword>